<evidence type="ECO:0000313" key="3">
    <source>
        <dbReference type="Proteomes" id="UP000029004"/>
    </source>
</evidence>
<accession>A0A087DQV1</accession>
<feature type="region of interest" description="Disordered" evidence="1">
    <location>
        <begin position="1"/>
        <end position="30"/>
    </location>
</feature>
<dbReference type="STRING" id="762211.BSTEL_0712"/>
<gene>
    <name evidence="2" type="ORF">BSTEL_0712</name>
</gene>
<dbReference type="EMBL" id="JGZP01000011">
    <property type="protein sequence ID" value="KFI97901.1"/>
    <property type="molecule type" value="Genomic_DNA"/>
</dbReference>
<proteinExistence type="predicted"/>
<dbReference type="Proteomes" id="UP000029004">
    <property type="component" value="Unassembled WGS sequence"/>
</dbReference>
<sequence length="297" mass="33708">MMQYPPSSHEAILIRPRSQRSSLRRDRETRSSFVVMQYPSSSWCHTRHGTFPSTHNQRAKPVHAPAPHSKPNYNPCHAFQSHIPTNRPIAHPIARPVTQPQPSYPTSCTTPGTTRSAVSHRTLACHWHRRDFLLLSHSEANHTLLSHIQYTPRPALFRRVSEPCHTPVDPPHKPASRDALMPTPPDDGPGQRCPIGHRPVIGDCLRKHATGCCPPVAESTVKLFALGWANGKPVSDETPQYNRIARPSSQWSAASVFGCLEWFHGRQLKPVTHFPRRFRLYGRQFKPVTHFPRQSRH</sequence>
<keyword evidence="3" id="KW-1185">Reference proteome</keyword>
<reference evidence="2 3" key="1">
    <citation type="submission" date="2014-03" db="EMBL/GenBank/DDBJ databases">
        <title>Genomics of Bifidobacteria.</title>
        <authorList>
            <person name="Ventura M."/>
            <person name="Milani C."/>
            <person name="Lugli G.A."/>
        </authorList>
    </citation>
    <scope>NUCLEOTIDE SEQUENCE [LARGE SCALE GENOMIC DNA]</scope>
    <source>
        <strain evidence="2 3">DSM 23968</strain>
    </source>
</reference>
<organism evidence="2 3">
    <name type="scientific">Bifidobacterium stellenboschense</name>
    <dbReference type="NCBI Taxonomy" id="762211"/>
    <lineage>
        <taxon>Bacteria</taxon>
        <taxon>Bacillati</taxon>
        <taxon>Actinomycetota</taxon>
        <taxon>Actinomycetes</taxon>
        <taxon>Bifidobacteriales</taxon>
        <taxon>Bifidobacteriaceae</taxon>
        <taxon>Bifidobacterium</taxon>
    </lineage>
</organism>
<dbReference type="AlphaFoldDB" id="A0A087DQV1"/>
<comment type="caution">
    <text evidence="2">The sequence shown here is derived from an EMBL/GenBank/DDBJ whole genome shotgun (WGS) entry which is preliminary data.</text>
</comment>
<evidence type="ECO:0000313" key="2">
    <source>
        <dbReference type="EMBL" id="KFI97901.1"/>
    </source>
</evidence>
<name>A0A087DQV1_9BIFI</name>
<protein>
    <submittedName>
        <fullName evidence="2">Uncharacterized protein</fullName>
    </submittedName>
</protein>
<feature type="region of interest" description="Disordered" evidence="1">
    <location>
        <begin position="166"/>
        <end position="191"/>
    </location>
</feature>
<evidence type="ECO:0000256" key="1">
    <source>
        <dbReference type="SAM" id="MobiDB-lite"/>
    </source>
</evidence>